<keyword evidence="3" id="KW-1185">Reference proteome</keyword>
<name>A0A928VZL2_9CYAN</name>
<sequence>MSTSVSALSQSARPVRSSRPDPSNPEARLMKSVESVYPTERQIEFLHLHAEIDTLLLELKTIKQLREVEVSQKEVALTH</sequence>
<reference evidence="2" key="1">
    <citation type="submission" date="2020-10" db="EMBL/GenBank/DDBJ databases">
        <authorList>
            <person name="Castelo-Branco R."/>
            <person name="Eusebio N."/>
            <person name="Adriana R."/>
            <person name="Vieira A."/>
            <person name="Brugerolle De Fraissinette N."/>
            <person name="Rezende De Castro R."/>
            <person name="Schneider M.P."/>
            <person name="Vasconcelos V."/>
            <person name="Leao P.N."/>
        </authorList>
    </citation>
    <scope>NUCLEOTIDE SEQUENCE</scope>
    <source>
        <strain evidence="2">LEGE 11467</strain>
    </source>
</reference>
<feature type="region of interest" description="Disordered" evidence="1">
    <location>
        <begin position="1"/>
        <end position="27"/>
    </location>
</feature>
<protein>
    <submittedName>
        <fullName evidence="2">Uncharacterized protein</fullName>
    </submittedName>
</protein>
<dbReference type="EMBL" id="JADEXN010000168">
    <property type="protein sequence ID" value="MBE9041236.1"/>
    <property type="molecule type" value="Genomic_DNA"/>
</dbReference>
<accession>A0A928VZL2</accession>
<gene>
    <name evidence="2" type="ORF">IQ235_10640</name>
</gene>
<dbReference type="AlphaFoldDB" id="A0A928VZL2"/>
<comment type="caution">
    <text evidence="2">The sequence shown here is derived from an EMBL/GenBank/DDBJ whole genome shotgun (WGS) entry which is preliminary data.</text>
</comment>
<dbReference type="RefSeq" id="WP_264321458.1">
    <property type="nucleotide sequence ID" value="NZ_JADEXN010000168.1"/>
</dbReference>
<dbReference type="Proteomes" id="UP000621799">
    <property type="component" value="Unassembled WGS sequence"/>
</dbReference>
<feature type="compositionally biased region" description="Polar residues" evidence="1">
    <location>
        <begin position="1"/>
        <end position="12"/>
    </location>
</feature>
<proteinExistence type="predicted"/>
<evidence type="ECO:0000256" key="1">
    <source>
        <dbReference type="SAM" id="MobiDB-lite"/>
    </source>
</evidence>
<evidence type="ECO:0000313" key="3">
    <source>
        <dbReference type="Proteomes" id="UP000621799"/>
    </source>
</evidence>
<evidence type="ECO:0000313" key="2">
    <source>
        <dbReference type="EMBL" id="MBE9041236.1"/>
    </source>
</evidence>
<organism evidence="2 3">
    <name type="scientific">Zarconia navalis LEGE 11467</name>
    <dbReference type="NCBI Taxonomy" id="1828826"/>
    <lineage>
        <taxon>Bacteria</taxon>
        <taxon>Bacillati</taxon>
        <taxon>Cyanobacteriota</taxon>
        <taxon>Cyanophyceae</taxon>
        <taxon>Oscillatoriophycideae</taxon>
        <taxon>Oscillatoriales</taxon>
        <taxon>Oscillatoriales incertae sedis</taxon>
        <taxon>Zarconia</taxon>
        <taxon>Zarconia navalis</taxon>
    </lineage>
</organism>